<evidence type="ECO:0000256" key="1">
    <source>
        <dbReference type="ARBA" id="ARBA00022723"/>
    </source>
</evidence>
<feature type="region of interest" description="Disordered" evidence="10">
    <location>
        <begin position="75"/>
        <end position="96"/>
    </location>
</feature>
<accession>A0A9Q0KGR5</accession>
<evidence type="ECO:0000256" key="8">
    <source>
        <dbReference type="PROSITE-ProRule" id="PRU00071"/>
    </source>
</evidence>
<evidence type="ECO:0000256" key="10">
    <source>
        <dbReference type="SAM" id="MobiDB-lite"/>
    </source>
</evidence>
<keyword evidence="1 9" id="KW-0479">Metal-binding</keyword>
<keyword evidence="2 8" id="KW-0863">Zinc-finger</keyword>
<comment type="function">
    <text evidence="9">Transcription factor that binds specifically to a 5'-AA[AG]G-3' consensus core sequence.</text>
</comment>
<evidence type="ECO:0000256" key="3">
    <source>
        <dbReference type="ARBA" id="ARBA00022833"/>
    </source>
</evidence>
<dbReference type="EMBL" id="JAMYWD010000005">
    <property type="protein sequence ID" value="KAJ4970189.1"/>
    <property type="molecule type" value="Genomic_DNA"/>
</dbReference>
<feature type="compositionally biased region" description="Polar residues" evidence="10">
    <location>
        <begin position="87"/>
        <end position="96"/>
    </location>
</feature>
<dbReference type="PROSITE" id="PS50884">
    <property type="entry name" value="ZF_DOF_2"/>
    <property type="match status" value="1"/>
</dbReference>
<evidence type="ECO:0000313" key="12">
    <source>
        <dbReference type="EMBL" id="KAJ4970189.1"/>
    </source>
</evidence>
<protein>
    <recommendedName>
        <fullName evidence="9">Dof zinc finger protein</fullName>
    </recommendedName>
</protein>
<evidence type="ECO:0000256" key="4">
    <source>
        <dbReference type="ARBA" id="ARBA00023015"/>
    </source>
</evidence>
<dbReference type="OrthoDB" id="1927254at2759"/>
<sequence>MFTQGEGLHHLSPRSLLTVKKWKTKVELAPNCPRCDSSNTKFCYYNNYSLTQPRYFCKNCRRYWTKGGSLRNVPMGGGSRKYRRSSVRISSNSTNGVTLMPSNDASTVNSVNSMATSRADAASTIDLALLYAKFLNHDQLEESNTSLGMPELPNDFNPSIHLPLPSDQSTETHFDEMHQVFVGEFDMNHKQEERIPQFMNLGSNGYGFQPLPTEDGVIQDMFWSNPPPLMNSNNFPWHMQRFEPVVEDQPIIHSNPLNGNKYWSSFDLPQL</sequence>
<feature type="domain" description="Dof-type" evidence="11">
    <location>
        <begin position="30"/>
        <end position="84"/>
    </location>
</feature>
<evidence type="ECO:0000256" key="6">
    <source>
        <dbReference type="ARBA" id="ARBA00023163"/>
    </source>
</evidence>
<reference evidence="12" key="1">
    <citation type="journal article" date="2023" name="Plant J.">
        <title>The genome of the king protea, Protea cynaroides.</title>
        <authorList>
            <person name="Chang J."/>
            <person name="Duong T.A."/>
            <person name="Schoeman C."/>
            <person name="Ma X."/>
            <person name="Roodt D."/>
            <person name="Barker N."/>
            <person name="Li Z."/>
            <person name="Van de Peer Y."/>
            <person name="Mizrachi E."/>
        </authorList>
    </citation>
    <scope>NUCLEOTIDE SEQUENCE</scope>
    <source>
        <tissue evidence="12">Young leaves</tissue>
    </source>
</reference>
<keyword evidence="5 8" id="KW-0238">DNA-binding</keyword>
<dbReference type="Pfam" id="PF02701">
    <property type="entry name" value="Zn_ribbon_Dof"/>
    <property type="match status" value="1"/>
</dbReference>
<keyword evidence="4 9" id="KW-0805">Transcription regulation</keyword>
<comment type="subcellular location">
    <subcellularLocation>
        <location evidence="8 9">Nucleus</location>
    </subcellularLocation>
</comment>
<dbReference type="PANTHER" id="PTHR31992:SF141">
    <property type="entry name" value="DOF ZINC FINGER PROTEIN DOF1.4"/>
    <property type="match status" value="1"/>
</dbReference>
<evidence type="ECO:0000256" key="9">
    <source>
        <dbReference type="RuleBase" id="RU369094"/>
    </source>
</evidence>
<dbReference type="Proteomes" id="UP001141806">
    <property type="component" value="Unassembled WGS sequence"/>
</dbReference>
<evidence type="ECO:0000259" key="11">
    <source>
        <dbReference type="PROSITE" id="PS50884"/>
    </source>
</evidence>
<evidence type="ECO:0000256" key="2">
    <source>
        <dbReference type="ARBA" id="ARBA00022771"/>
    </source>
</evidence>
<gene>
    <name evidence="12" type="ORF">NE237_003288</name>
</gene>
<evidence type="ECO:0000313" key="13">
    <source>
        <dbReference type="Proteomes" id="UP001141806"/>
    </source>
</evidence>
<organism evidence="12 13">
    <name type="scientific">Protea cynaroides</name>
    <dbReference type="NCBI Taxonomy" id="273540"/>
    <lineage>
        <taxon>Eukaryota</taxon>
        <taxon>Viridiplantae</taxon>
        <taxon>Streptophyta</taxon>
        <taxon>Embryophyta</taxon>
        <taxon>Tracheophyta</taxon>
        <taxon>Spermatophyta</taxon>
        <taxon>Magnoliopsida</taxon>
        <taxon>Proteales</taxon>
        <taxon>Proteaceae</taxon>
        <taxon>Protea</taxon>
    </lineage>
</organism>
<evidence type="ECO:0000256" key="5">
    <source>
        <dbReference type="ARBA" id="ARBA00023125"/>
    </source>
</evidence>
<dbReference type="AlphaFoldDB" id="A0A9Q0KGR5"/>
<comment type="caution">
    <text evidence="12">The sequence shown here is derived from an EMBL/GenBank/DDBJ whole genome shotgun (WGS) entry which is preliminary data.</text>
</comment>
<dbReference type="GO" id="GO:0003700">
    <property type="term" value="F:DNA-binding transcription factor activity"/>
    <property type="evidence" value="ECO:0007669"/>
    <property type="project" value="UniProtKB-UniRule"/>
</dbReference>
<keyword evidence="3 9" id="KW-0862">Zinc</keyword>
<dbReference type="GO" id="GO:0003677">
    <property type="term" value="F:DNA binding"/>
    <property type="evidence" value="ECO:0007669"/>
    <property type="project" value="UniProtKB-UniRule"/>
</dbReference>
<dbReference type="PROSITE" id="PS01361">
    <property type="entry name" value="ZF_DOF_1"/>
    <property type="match status" value="1"/>
</dbReference>
<dbReference type="InterPro" id="IPR045174">
    <property type="entry name" value="Dof"/>
</dbReference>
<proteinExistence type="predicted"/>
<name>A0A9Q0KGR5_9MAGN</name>
<dbReference type="InterPro" id="IPR003851">
    <property type="entry name" value="Znf_Dof"/>
</dbReference>
<evidence type="ECO:0000256" key="7">
    <source>
        <dbReference type="ARBA" id="ARBA00023242"/>
    </source>
</evidence>
<dbReference type="GO" id="GO:0008270">
    <property type="term" value="F:zinc ion binding"/>
    <property type="evidence" value="ECO:0007669"/>
    <property type="project" value="UniProtKB-KW"/>
</dbReference>
<dbReference type="GO" id="GO:0005634">
    <property type="term" value="C:nucleus"/>
    <property type="evidence" value="ECO:0007669"/>
    <property type="project" value="UniProtKB-SubCell"/>
</dbReference>
<dbReference type="PANTHER" id="PTHR31992">
    <property type="entry name" value="DOF ZINC FINGER PROTEIN DOF1.4-RELATED"/>
    <property type="match status" value="1"/>
</dbReference>
<keyword evidence="13" id="KW-1185">Reference proteome</keyword>
<keyword evidence="7 8" id="KW-0539">Nucleus</keyword>
<keyword evidence="6 9" id="KW-0804">Transcription</keyword>